<proteinExistence type="predicted"/>
<dbReference type="OrthoDB" id="5772373at2"/>
<keyword evidence="2" id="KW-1185">Reference proteome</keyword>
<name>A0A3P3QQX2_9GAMM</name>
<protein>
    <submittedName>
        <fullName evidence="1">Uncharacterized protein</fullName>
    </submittedName>
</protein>
<sequence length="68" mass="7585">MGKRTSEFMRSVHIKTIQADLRQGKSINSAMQHLRFVGVCEDELMDLLIEAGYCTDTATALAEERPGI</sequence>
<evidence type="ECO:0000313" key="1">
    <source>
        <dbReference type="EMBL" id="RRJ23587.1"/>
    </source>
</evidence>
<evidence type="ECO:0000313" key="2">
    <source>
        <dbReference type="Proteomes" id="UP000276260"/>
    </source>
</evidence>
<dbReference type="RefSeq" id="WP_046518257.1">
    <property type="nucleotide sequence ID" value="NZ_LAVS01000001.1"/>
</dbReference>
<gene>
    <name evidence="1" type="ORF">EIK76_05870</name>
</gene>
<accession>A0A3P3QQX2</accession>
<dbReference type="EMBL" id="RRCF01000001">
    <property type="protein sequence ID" value="RRJ23587.1"/>
    <property type="molecule type" value="Genomic_DNA"/>
</dbReference>
<reference evidence="1 2" key="1">
    <citation type="submission" date="2018-11" db="EMBL/GenBank/DDBJ databases">
        <title>Draft genome analysis of Rheinheimera mesophila isolated from an industrial waste site.</title>
        <authorList>
            <person name="Yu Q."/>
            <person name="Qi Y."/>
            <person name="Zhang H."/>
            <person name="Lu Y."/>
            <person name="Pu J."/>
        </authorList>
    </citation>
    <scope>NUCLEOTIDE SEQUENCE [LARGE SCALE GENOMIC DNA]</scope>
    <source>
        <strain evidence="1 2">IITR13</strain>
    </source>
</reference>
<dbReference type="AlphaFoldDB" id="A0A3P3QQX2"/>
<comment type="caution">
    <text evidence="1">The sequence shown here is derived from an EMBL/GenBank/DDBJ whole genome shotgun (WGS) entry which is preliminary data.</text>
</comment>
<organism evidence="1 2">
    <name type="scientific">Rheinheimera mesophila</name>
    <dbReference type="NCBI Taxonomy" id="1547515"/>
    <lineage>
        <taxon>Bacteria</taxon>
        <taxon>Pseudomonadati</taxon>
        <taxon>Pseudomonadota</taxon>
        <taxon>Gammaproteobacteria</taxon>
        <taxon>Chromatiales</taxon>
        <taxon>Chromatiaceae</taxon>
        <taxon>Rheinheimera</taxon>
    </lineage>
</organism>
<dbReference type="Proteomes" id="UP000276260">
    <property type="component" value="Unassembled WGS sequence"/>
</dbReference>